<name>A0AB37LTP6_9BACT</name>
<dbReference type="Proteomes" id="UP000261088">
    <property type="component" value="Unassembled WGS sequence"/>
</dbReference>
<dbReference type="EMBL" id="QSUP01000014">
    <property type="protein sequence ID" value="RGN50609.1"/>
    <property type="molecule type" value="Genomic_DNA"/>
</dbReference>
<comment type="caution">
    <text evidence="1">The sequence shown here is derived from an EMBL/GenBank/DDBJ whole genome shotgun (WGS) entry which is preliminary data.</text>
</comment>
<proteinExistence type="predicted"/>
<evidence type="ECO:0008006" key="3">
    <source>
        <dbReference type="Google" id="ProtNLM"/>
    </source>
</evidence>
<sequence length="78" mass="8823">MEHRTGGSKEIKFNITYRDKLLRENITRTVLQKEDSHSDNKTEKQQTPAAAWKWAVGVIIIIREIAEFAGPTGISGLQ</sequence>
<reference evidence="1 2" key="1">
    <citation type="submission" date="2018-08" db="EMBL/GenBank/DDBJ databases">
        <title>A genome reference for cultivated species of the human gut microbiota.</title>
        <authorList>
            <person name="Zou Y."/>
            <person name="Xue W."/>
            <person name="Luo G."/>
        </authorList>
    </citation>
    <scope>NUCLEOTIDE SEQUENCE [LARGE SCALE GENOMIC DNA]</scope>
    <source>
        <strain evidence="1 2">OM05-11AA</strain>
    </source>
</reference>
<gene>
    <name evidence="1" type="ORF">DXB61_12095</name>
</gene>
<evidence type="ECO:0000313" key="2">
    <source>
        <dbReference type="Proteomes" id="UP000261088"/>
    </source>
</evidence>
<evidence type="ECO:0000313" key="1">
    <source>
        <dbReference type="EMBL" id="RGN50609.1"/>
    </source>
</evidence>
<organism evidence="1 2">
    <name type="scientific">Parabacteroides merdae</name>
    <dbReference type="NCBI Taxonomy" id="46503"/>
    <lineage>
        <taxon>Bacteria</taxon>
        <taxon>Pseudomonadati</taxon>
        <taxon>Bacteroidota</taxon>
        <taxon>Bacteroidia</taxon>
        <taxon>Bacteroidales</taxon>
        <taxon>Tannerellaceae</taxon>
        <taxon>Parabacteroides</taxon>
    </lineage>
</organism>
<dbReference type="AlphaFoldDB" id="A0AB37LTP6"/>
<protein>
    <recommendedName>
        <fullName evidence="3">Mobilization protein</fullName>
    </recommendedName>
</protein>
<dbReference type="RefSeq" id="WP_005643722.1">
    <property type="nucleotide sequence ID" value="NZ_JBCHGO010000006.1"/>
</dbReference>
<accession>A0AB37LTP6</accession>